<feature type="transmembrane region" description="Helical" evidence="19">
    <location>
        <begin position="77"/>
        <end position="96"/>
    </location>
</feature>
<accession>A0A9D2FIJ4</accession>
<evidence type="ECO:0000256" key="5">
    <source>
        <dbReference type="ARBA" id="ARBA00010185"/>
    </source>
</evidence>
<dbReference type="Proteomes" id="UP000824105">
    <property type="component" value="Unassembled WGS sequence"/>
</dbReference>
<reference evidence="20" key="2">
    <citation type="submission" date="2021-04" db="EMBL/GenBank/DDBJ databases">
        <authorList>
            <person name="Gilroy R."/>
        </authorList>
    </citation>
    <scope>NUCLEOTIDE SEQUENCE</scope>
    <source>
        <strain evidence="20">CHK188-11489</strain>
    </source>
</reference>
<evidence type="ECO:0000256" key="1">
    <source>
        <dbReference type="ARBA" id="ARBA00001698"/>
    </source>
</evidence>
<evidence type="ECO:0000256" key="4">
    <source>
        <dbReference type="ARBA" id="ARBA00005189"/>
    </source>
</evidence>
<comment type="catalytic activity">
    <reaction evidence="1 18">
        <text>a 1,2-diacyl-sn-glycero-3-phosphate + CTP + H(+) = a CDP-1,2-diacyl-sn-glycerol + diphosphate</text>
        <dbReference type="Rhea" id="RHEA:16229"/>
        <dbReference type="ChEBI" id="CHEBI:15378"/>
        <dbReference type="ChEBI" id="CHEBI:33019"/>
        <dbReference type="ChEBI" id="CHEBI:37563"/>
        <dbReference type="ChEBI" id="CHEBI:58332"/>
        <dbReference type="ChEBI" id="CHEBI:58608"/>
        <dbReference type="EC" id="2.7.7.41"/>
    </reaction>
</comment>
<evidence type="ECO:0000256" key="17">
    <source>
        <dbReference type="ARBA" id="ARBA00023264"/>
    </source>
</evidence>
<keyword evidence="14" id="KW-0443">Lipid metabolism</keyword>
<protein>
    <recommendedName>
        <fullName evidence="7 18">Phosphatidate cytidylyltransferase</fullName>
        <ecNumber evidence="6 18">2.7.7.41</ecNumber>
    </recommendedName>
</protein>
<evidence type="ECO:0000256" key="11">
    <source>
        <dbReference type="ARBA" id="ARBA00022692"/>
    </source>
</evidence>
<keyword evidence="15 19" id="KW-0472">Membrane</keyword>
<evidence type="ECO:0000256" key="14">
    <source>
        <dbReference type="ARBA" id="ARBA00023098"/>
    </source>
</evidence>
<gene>
    <name evidence="20" type="ORF">H9724_03860</name>
</gene>
<sequence>MKTRVITAAVGLALLAVVLAFFDTILFDLVLSAVCLIAVHEVFSAMGFGRKQWYLYVLAVPFTLLVMLTTSPAARSLVLPVSFVVVLLFNVIQIAHVQTLDFGKLAGYVYFSGVIIFCFYSLIHLKRMLPFTEYRYDAVYFILLTLCFAWGGDTAAYFAGRAFGRHKLAPVVSPHKTVEGAVGGIAGSVAAGCLLTAAYSLLSAGYPVISIQIRPKHYLVLILTGAVASVLGILGDLFASAVKRQAGIKDYGTIFPGHGGILDRFDSVMFIAPFVSIAVRYFLYML</sequence>
<comment type="pathway">
    <text evidence="4">Lipid metabolism.</text>
</comment>
<comment type="pathway">
    <text evidence="3 18">Phospholipid metabolism; CDP-diacylglycerol biosynthesis; CDP-diacylglycerol from sn-glycerol 3-phosphate: step 3/3.</text>
</comment>
<feature type="transmembrane region" description="Helical" evidence="19">
    <location>
        <begin position="180"/>
        <end position="206"/>
    </location>
</feature>
<dbReference type="GO" id="GO:0016024">
    <property type="term" value="P:CDP-diacylglycerol biosynthetic process"/>
    <property type="evidence" value="ECO:0007669"/>
    <property type="project" value="TreeGrafter"/>
</dbReference>
<evidence type="ECO:0000256" key="3">
    <source>
        <dbReference type="ARBA" id="ARBA00005119"/>
    </source>
</evidence>
<keyword evidence="12 18" id="KW-0548">Nucleotidyltransferase</keyword>
<evidence type="ECO:0000256" key="8">
    <source>
        <dbReference type="ARBA" id="ARBA00022475"/>
    </source>
</evidence>
<proteinExistence type="inferred from homology"/>
<dbReference type="Pfam" id="PF01148">
    <property type="entry name" value="CTP_transf_1"/>
    <property type="match status" value="1"/>
</dbReference>
<evidence type="ECO:0000313" key="21">
    <source>
        <dbReference type="Proteomes" id="UP000824105"/>
    </source>
</evidence>
<comment type="caution">
    <text evidence="20">The sequence shown here is derived from an EMBL/GenBank/DDBJ whole genome shotgun (WGS) entry which is preliminary data.</text>
</comment>
<evidence type="ECO:0000256" key="19">
    <source>
        <dbReference type="SAM" id="Phobius"/>
    </source>
</evidence>
<dbReference type="GO" id="GO:0005886">
    <property type="term" value="C:plasma membrane"/>
    <property type="evidence" value="ECO:0007669"/>
    <property type="project" value="UniProtKB-SubCell"/>
</dbReference>
<evidence type="ECO:0000256" key="12">
    <source>
        <dbReference type="ARBA" id="ARBA00022695"/>
    </source>
</evidence>
<feature type="transmembrane region" description="Helical" evidence="19">
    <location>
        <begin position="108"/>
        <end position="126"/>
    </location>
</feature>
<dbReference type="GO" id="GO:0004605">
    <property type="term" value="F:phosphatidate cytidylyltransferase activity"/>
    <property type="evidence" value="ECO:0007669"/>
    <property type="project" value="UniProtKB-EC"/>
</dbReference>
<dbReference type="AlphaFoldDB" id="A0A9D2FIJ4"/>
<dbReference type="PROSITE" id="PS01315">
    <property type="entry name" value="CDS"/>
    <property type="match status" value="1"/>
</dbReference>
<keyword evidence="10 18" id="KW-0808">Transferase</keyword>
<keyword evidence="16" id="KW-0594">Phospholipid biosynthesis</keyword>
<dbReference type="InterPro" id="IPR000374">
    <property type="entry name" value="PC_trans"/>
</dbReference>
<evidence type="ECO:0000256" key="18">
    <source>
        <dbReference type="RuleBase" id="RU003938"/>
    </source>
</evidence>
<evidence type="ECO:0000256" key="7">
    <source>
        <dbReference type="ARBA" id="ARBA00019373"/>
    </source>
</evidence>
<feature type="transmembrane region" description="Helical" evidence="19">
    <location>
        <begin position="53"/>
        <end position="70"/>
    </location>
</feature>
<dbReference type="EC" id="2.7.7.41" evidence="6 18"/>
<feature type="transmembrane region" description="Helical" evidence="19">
    <location>
        <begin position="261"/>
        <end position="283"/>
    </location>
</feature>
<dbReference type="PANTHER" id="PTHR46382:SF1">
    <property type="entry name" value="PHOSPHATIDATE CYTIDYLYLTRANSFERASE"/>
    <property type="match status" value="1"/>
</dbReference>
<comment type="subcellular location">
    <subcellularLocation>
        <location evidence="2">Cell membrane</location>
        <topology evidence="2">Multi-pass membrane protein</topology>
    </subcellularLocation>
</comment>
<keyword evidence="11 18" id="KW-0812">Transmembrane</keyword>
<evidence type="ECO:0000256" key="15">
    <source>
        <dbReference type="ARBA" id="ARBA00023136"/>
    </source>
</evidence>
<comment type="similarity">
    <text evidence="5 18">Belongs to the CDS family.</text>
</comment>
<dbReference type="EMBL" id="DXBF01000033">
    <property type="protein sequence ID" value="HIZ61888.1"/>
    <property type="molecule type" value="Genomic_DNA"/>
</dbReference>
<feature type="transmembrane region" description="Helical" evidence="19">
    <location>
        <begin position="138"/>
        <end position="160"/>
    </location>
</feature>
<evidence type="ECO:0000256" key="2">
    <source>
        <dbReference type="ARBA" id="ARBA00004651"/>
    </source>
</evidence>
<keyword evidence="9" id="KW-0444">Lipid biosynthesis</keyword>
<keyword evidence="8" id="KW-1003">Cell membrane</keyword>
<evidence type="ECO:0000256" key="6">
    <source>
        <dbReference type="ARBA" id="ARBA00012487"/>
    </source>
</evidence>
<keyword evidence="13 19" id="KW-1133">Transmembrane helix</keyword>
<reference evidence="20" key="1">
    <citation type="journal article" date="2021" name="PeerJ">
        <title>Extensive microbial diversity within the chicken gut microbiome revealed by metagenomics and culture.</title>
        <authorList>
            <person name="Gilroy R."/>
            <person name="Ravi A."/>
            <person name="Getino M."/>
            <person name="Pursley I."/>
            <person name="Horton D.L."/>
            <person name="Alikhan N.F."/>
            <person name="Baker D."/>
            <person name="Gharbi K."/>
            <person name="Hall N."/>
            <person name="Watson M."/>
            <person name="Adriaenssens E.M."/>
            <person name="Foster-Nyarko E."/>
            <person name="Jarju S."/>
            <person name="Secka A."/>
            <person name="Antonio M."/>
            <person name="Oren A."/>
            <person name="Chaudhuri R.R."/>
            <person name="La Ragione R."/>
            <person name="Hildebrand F."/>
            <person name="Pallen M.J."/>
        </authorList>
    </citation>
    <scope>NUCLEOTIDE SEQUENCE</scope>
    <source>
        <strain evidence="20">CHK188-11489</strain>
    </source>
</reference>
<keyword evidence="17" id="KW-1208">Phospholipid metabolism</keyword>
<evidence type="ECO:0000313" key="20">
    <source>
        <dbReference type="EMBL" id="HIZ61888.1"/>
    </source>
</evidence>
<evidence type="ECO:0000256" key="13">
    <source>
        <dbReference type="ARBA" id="ARBA00022989"/>
    </source>
</evidence>
<evidence type="ECO:0000256" key="9">
    <source>
        <dbReference type="ARBA" id="ARBA00022516"/>
    </source>
</evidence>
<evidence type="ECO:0000256" key="16">
    <source>
        <dbReference type="ARBA" id="ARBA00023209"/>
    </source>
</evidence>
<evidence type="ECO:0000256" key="10">
    <source>
        <dbReference type="ARBA" id="ARBA00022679"/>
    </source>
</evidence>
<dbReference type="PANTHER" id="PTHR46382">
    <property type="entry name" value="PHOSPHATIDATE CYTIDYLYLTRANSFERASE"/>
    <property type="match status" value="1"/>
</dbReference>
<organism evidence="20 21">
    <name type="scientific">Candidatus Gemmiger avistercoris</name>
    <dbReference type="NCBI Taxonomy" id="2838606"/>
    <lineage>
        <taxon>Bacteria</taxon>
        <taxon>Bacillati</taxon>
        <taxon>Bacillota</taxon>
        <taxon>Clostridia</taxon>
        <taxon>Eubacteriales</taxon>
        <taxon>Gemmiger</taxon>
    </lineage>
</organism>
<feature type="transmembrane region" description="Helical" evidence="19">
    <location>
        <begin position="218"/>
        <end position="241"/>
    </location>
</feature>
<name>A0A9D2FIJ4_9FIRM</name>